<dbReference type="PROSITE" id="PS51257">
    <property type="entry name" value="PROKAR_LIPOPROTEIN"/>
    <property type="match status" value="1"/>
</dbReference>
<organism evidence="2 3">
    <name type="scientific">Cryobacterium roopkundense</name>
    <dbReference type="NCBI Taxonomy" id="1001240"/>
    <lineage>
        <taxon>Bacteria</taxon>
        <taxon>Bacillati</taxon>
        <taxon>Actinomycetota</taxon>
        <taxon>Actinomycetes</taxon>
        <taxon>Micrococcales</taxon>
        <taxon>Microbacteriaceae</taxon>
        <taxon>Cryobacterium</taxon>
    </lineage>
</organism>
<evidence type="ECO:0000313" key="2">
    <source>
        <dbReference type="EMBL" id="MBB5640436.1"/>
    </source>
</evidence>
<reference evidence="2 3" key="1">
    <citation type="submission" date="2020-08" db="EMBL/GenBank/DDBJ databases">
        <title>Sequencing the genomes of 1000 actinobacteria strains.</title>
        <authorList>
            <person name="Klenk H.-P."/>
        </authorList>
    </citation>
    <scope>NUCLEOTIDE SEQUENCE [LARGE SCALE GENOMIC DNA]</scope>
    <source>
        <strain evidence="2 3">DSM 21065</strain>
    </source>
</reference>
<keyword evidence="1" id="KW-0812">Transmembrane</keyword>
<keyword evidence="1" id="KW-0472">Membrane</keyword>
<feature type="transmembrane region" description="Helical" evidence="1">
    <location>
        <begin position="98"/>
        <end position="121"/>
    </location>
</feature>
<feature type="transmembrane region" description="Helical" evidence="1">
    <location>
        <begin position="7"/>
        <end position="27"/>
    </location>
</feature>
<keyword evidence="1" id="KW-1133">Transmembrane helix</keyword>
<gene>
    <name evidence="2" type="ORF">BJ997_000984</name>
</gene>
<dbReference type="AlphaFoldDB" id="A0A7W8ZUI6"/>
<sequence length="122" mass="12558">MHTERRWIATCLIVGFAGCIPVFIAGIFGSFQIFGSAVASVVALVLIPALVTAPRLALIQGDPEQGADAPISGSFPSSVLCAALIAGWGLVLDVVVPAQYWVDGVGLLVGGSVLVFSTYVVK</sequence>
<accession>A0A7W8ZUI6</accession>
<dbReference type="EMBL" id="JACHBQ010000001">
    <property type="protein sequence ID" value="MBB5640436.1"/>
    <property type="molecule type" value="Genomic_DNA"/>
</dbReference>
<protein>
    <submittedName>
        <fullName evidence="2">Uncharacterized protein</fullName>
    </submittedName>
</protein>
<name>A0A7W8ZUI6_9MICO</name>
<evidence type="ECO:0000256" key="1">
    <source>
        <dbReference type="SAM" id="Phobius"/>
    </source>
</evidence>
<feature type="transmembrane region" description="Helical" evidence="1">
    <location>
        <begin position="33"/>
        <end position="53"/>
    </location>
</feature>
<feature type="transmembrane region" description="Helical" evidence="1">
    <location>
        <begin position="74"/>
        <end position="92"/>
    </location>
</feature>
<evidence type="ECO:0000313" key="3">
    <source>
        <dbReference type="Proteomes" id="UP000561726"/>
    </source>
</evidence>
<comment type="caution">
    <text evidence="2">The sequence shown here is derived from an EMBL/GenBank/DDBJ whole genome shotgun (WGS) entry which is preliminary data.</text>
</comment>
<dbReference type="Proteomes" id="UP000561726">
    <property type="component" value="Unassembled WGS sequence"/>
</dbReference>
<proteinExistence type="predicted"/>